<evidence type="ECO:0008006" key="6">
    <source>
        <dbReference type="Google" id="ProtNLM"/>
    </source>
</evidence>
<dbReference type="Proteomes" id="UP001278188">
    <property type="component" value="Unassembled WGS sequence"/>
</dbReference>
<feature type="transmembrane region" description="Helical" evidence="1">
    <location>
        <begin position="144"/>
        <end position="163"/>
    </location>
</feature>
<evidence type="ECO:0000313" key="3">
    <source>
        <dbReference type="EMBL" id="MDV2469937.1"/>
    </source>
</evidence>
<keyword evidence="1" id="KW-0472">Membrane</keyword>
<protein>
    <recommendedName>
        <fullName evidence="6">Sodium-dependent transporter</fullName>
    </recommendedName>
</protein>
<reference evidence="4" key="1">
    <citation type="submission" date="2018-09" db="EMBL/GenBank/DDBJ databases">
        <title>The complete genome of Acinetobacter sp. strain WCHAc010005.</title>
        <authorList>
            <person name="Hu Y."/>
            <person name="Long H."/>
            <person name="Feng Y."/>
            <person name="Zong Z."/>
        </authorList>
    </citation>
    <scope>NUCLEOTIDE SEQUENCE [LARGE SCALE GENOMIC DNA]</scope>
    <source>
        <strain evidence="4">WCHAc010005</strain>
    </source>
</reference>
<evidence type="ECO:0000313" key="5">
    <source>
        <dbReference type="Proteomes" id="UP001278188"/>
    </source>
</evidence>
<sequence length="361" mass="39713">MQDIAVSRWLSPLMAFCLSFIIIATLAPVTGIQVERQMDFWLLWLGTMLILALPLCYLEIALAKRSKTTALQALSGLTRDADTSQRWRIVGWLAVVFIPFMAGGMLNSSAVLLEQFTAQGVQLPILLTGVSVAAFLLSFLSRQLLVLVGVAAVIAAVVLSKIMGTPVQAWKLTPVEFSEWGNATVLALVASGLGMGLYWQSTLAQLSQQDQATKTVLPIWIAQLLAVVVFSFFAANAQIPVIVLTVAVVMTAAFLLQMAREQLQQRQLSIIVQWLILLAAVLVWFIPLASSFFYTLIMLWGLIICLIYAIFVGWIMKISHLRKAMNFSSEAFYNIWRIMVRIVLPLAIVTAIIAVAGQLIG</sequence>
<feature type="transmembrane region" description="Helical" evidence="1">
    <location>
        <begin position="41"/>
        <end position="62"/>
    </location>
</feature>
<keyword evidence="1" id="KW-0812">Transmembrane</keyword>
<keyword evidence="1" id="KW-1133">Transmembrane helix</keyword>
<dbReference type="InterPro" id="IPR037272">
    <property type="entry name" value="SNS_sf"/>
</dbReference>
<dbReference type="EMBL" id="JASVDY010000005">
    <property type="protein sequence ID" value="MDV2469937.1"/>
    <property type="molecule type" value="Genomic_DNA"/>
</dbReference>
<gene>
    <name evidence="2" type="ORF">CDG60_04660</name>
    <name evidence="3" type="ORF">QR674_13205</name>
</gene>
<feature type="transmembrane region" description="Helical" evidence="1">
    <location>
        <begin position="215"/>
        <end position="233"/>
    </location>
</feature>
<dbReference type="EMBL" id="CP032134">
    <property type="protein sequence ID" value="AXY55935.1"/>
    <property type="molecule type" value="Genomic_DNA"/>
</dbReference>
<keyword evidence="5" id="KW-1185">Reference proteome</keyword>
<organism evidence="2 4">
    <name type="scientific">Acinetobacter chinensis</name>
    <dbReference type="NCBI Taxonomy" id="2004650"/>
    <lineage>
        <taxon>Bacteria</taxon>
        <taxon>Pseudomonadati</taxon>
        <taxon>Pseudomonadota</taxon>
        <taxon>Gammaproteobacteria</taxon>
        <taxon>Moraxellales</taxon>
        <taxon>Moraxellaceae</taxon>
        <taxon>Acinetobacter</taxon>
    </lineage>
</organism>
<name>A0A3B7LVC1_9GAMM</name>
<feature type="transmembrane region" description="Helical" evidence="1">
    <location>
        <begin position="116"/>
        <end position="137"/>
    </location>
</feature>
<dbReference type="SUPFAM" id="SSF161070">
    <property type="entry name" value="SNF-like"/>
    <property type="match status" value="1"/>
</dbReference>
<proteinExistence type="predicted"/>
<dbReference type="RefSeq" id="WP_087513382.1">
    <property type="nucleotide sequence ID" value="NZ_CP032134.1"/>
</dbReference>
<reference evidence="3 5" key="3">
    <citation type="submission" date="2023-06" db="EMBL/GenBank/DDBJ databases">
        <title>Genomic Analysis of Acinetobacter Strains Recovered from South Australian Aquatic Samples provides Insights into the Circulation of Antibiotic Resistance determinants in the Environment.</title>
        <authorList>
            <person name="Tobin L."/>
            <person name="Jarocki V.M."/>
            <person name="Kenyon J."/>
            <person name="Drigo B."/>
            <person name="Donner E."/>
            <person name="Djordjevic S.P."/>
            <person name="Hamidian M."/>
        </authorList>
    </citation>
    <scope>NUCLEOTIDE SEQUENCE [LARGE SCALE GENOMIC DNA]</scope>
    <source>
        <strain evidence="3 5">SAAc652</strain>
    </source>
</reference>
<feature type="transmembrane region" description="Helical" evidence="1">
    <location>
        <begin position="338"/>
        <end position="360"/>
    </location>
</feature>
<dbReference type="Proteomes" id="UP000263753">
    <property type="component" value="Chromosome"/>
</dbReference>
<accession>A0A3B7LVC1</accession>
<feature type="transmembrane region" description="Helical" evidence="1">
    <location>
        <begin position="183"/>
        <end position="203"/>
    </location>
</feature>
<reference evidence="2" key="2">
    <citation type="journal article" date="2019" name="J. Microbiol.">
        <title>Acinetobacter chinensis, a novel Acinetobacter species, carrying blaNDM-1, recovered from hospital sewage.</title>
        <authorList>
            <person name="Hu Y."/>
            <person name="Feng Y."/>
            <person name="Qin J."/>
            <person name="Zhang X."/>
            <person name="Zong Z."/>
        </authorList>
    </citation>
    <scope>NUCLEOTIDE SEQUENCE</scope>
    <source>
        <strain evidence="2">WCHAc010005</strain>
    </source>
</reference>
<dbReference type="KEGG" id="achi:CDG60_04660"/>
<evidence type="ECO:0000256" key="1">
    <source>
        <dbReference type="SAM" id="Phobius"/>
    </source>
</evidence>
<evidence type="ECO:0000313" key="2">
    <source>
        <dbReference type="EMBL" id="AXY55935.1"/>
    </source>
</evidence>
<feature type="transmembrane region" description="Helical" evidence="1">
    <location>
        <begin position="239"/>
        <end position="256"/>
    </location>
</feature>
<feature type="transmembrane region" description="Helical" evidence="1">
    <location>
        <begin position="292"/>
        <end position="317"/>
    </location>
</feature>
<dbReference type="AlphaFoldDB" id="A0A3B7LVC1"/>
<evidence type="ECO:0000313" key="4">
    <source>
        <dbReference type="Proteomes" id="UP000263753"/>
    </source>
</evidence>
<feature type="transmembrane region" description="Helical" evidence="1">
    <location>
        <begin position="268"/>
        <end position="286"/>
    </location>
</feature>
<feature type="transmembrane region" description="Helical" evidence="1">
    <location>
        <begin position="89"/>
        <end position="110"/>
    </location>
</feature>